<reference evidence="5" key="1">
    <citation type="submission" date="2019-10" db="EMBL/GenBank/DDBJ databases">
        <title>Streptomyces sp. nov., a novel actinobacterium isolated from alkaline environment.</title>
        <authorList>
            <person name="Golinska P."/>
        </authorList>
    </citation>
    <scope>NUCLEOTIDE SEQUENCE [LARGE SCALE GENOMIC DNA]</scope>
    <source>
        <strain evidence="5">DSM 42118</strain>
    </source>
</reference>
<evidence type="ECO:0000313" key="4">
    <source>
        <dbReference type="EMBL" id="MBB0246479.1"/>
    </source>
</evidence>
<dbReference type="InterPro" id="IPR001451">
    <property type="entry name" value="Hexapep"/>
</dbReference>
<protein>
    <submittedName>
        <fullName evidence="4">Acyltransferase</fullName>
    </submittedName>
</protein>
<dbReference type="PROSITE" id="PS00101">
    <property type="entry name" value="HEXAPEP_TRANSFERASES"/>
    <property type="match status" value="1"/>
</dbReference>
<organism evidence="4 5">
    <name type="scientific">Streptomyces alkaliphilus</name>
    <dbReference type="NCBI Taxonomy" id="1472722"/>
    <lineage>
        <taxon>Bacteria</taxon>
        <taxon>Bacillati</taxon>
        <taxon>Actinomycetota</taxon>
        <taxon>Actinomycetes</taxon>
        <taxon>Kitasatosporales</taxon>
        <taxon>Streptomycetaceae</taxon>
        <taxon>Streptomyces</taxon>
    </lineage>
</organism>
<dbReference type="PANTHER" id="PTHR23416:SF23">
    <property type="entry name" value="ACETYLTRANSFERASE C18B11.09C-RELATED"/>
    <property type="match status" value="1"/>
</dbReference>
<sequence length="262" mass="27256">MVGPGGREESVPVRPGAVLARLTSRAFHAGWRGLQRAGAVTADRPGPHAFRRIGPGTRLAFPQGTVFGTPWIELGAHCVIARDVTLAAGMLPDLDLGEGSRIVLGDGVVLGRGTHIVADAPVTMGDDVHVGPHCYLTSTNHSYDDPHRPVGLQWPRSAPVTIGEGSWLGTAAVILPGARLGHNVVVAAGSVVRGEIPDHAVVAGAPARIVRRWDPDRGWRPPLCTPAPVPLPDGITAEQLRRLAAVPEPAGSGDDAPRPPAG</sequence>
<comment type="caution">
    <text evidence="4">The sequence shown here is derived from an EMBL/GenBank/DDBJ whole genome shotgun (WGS) entry which is preliminary data.</text>
</comment>
<keyword evidence="5" id="KW-1185">Reference proteome</keyword>
<keyword evidence="2 4" id="KW-0808">Transferase</keyword>
<dbReference type="CDD" id="cd04647">
    <property type="entry name" value="LbH_MAT_like"/>
    <property type="match status" value="1"/>
</dbReference>
<evidence type="ECO:0000256" key="1">
    <source>
        <dbReference type="ARBA" id="ARBA00007274"/>
    </source>
</evidence>
<accession>A0A7W3TGN8</accession>
<dbReference type="InterPro" id="IPR051159">
    <property type="entry name" value="Hexapeptide_acetyltransf"/>
</dbReference>
<keyword evidence="3" id="KW-0677">Repeat</keyword>
<dbReference type="EMBL" id="VKHT01000917">
    <property type="protein sequence ID" value="MBB0246479.1"/>
    <property type="molecule type" value="Genomic_DNA"/>
</dbReference>
<dbReference type="SUPFAM" id="SSF51161">
    <property type="entry name" value="Trimeric LpxA-like enzymes"/>
    <property type="match status" value="1"/>
</dbReference>
<proteinExistence type="inferred from homology"/>
<dbReference type="AlphaFoldDB" id="A0A7W3TGN8"/>
<dbReference type="Proteomes" id="UP000538929">
    <property type="component" value="Unassembled WGS sequence"/>
</dbReference>
<dbReference type="Pfam" id="PF00132">
    <property type="entry name" value="Hexapep"/>
    <property type="match status" value="1"/>
</dbReference>
<keyword evidence="4" id="KW-0012">Acyltransferase</keyword>
<gene>
    <name evidence="4" type="ORF">FNQ90_20780</name>
</gene>
<dbReference type="Gene3D" id="2.160.10.10">
    <property type="entry name" value="Hexapeptide repeat proteins"/>
    <property type="match status" value="1"/>
</dbReference>
<evidence type="ECO:0000256" key="3">
    <source>
        <dbReference type="ARBA" id="ARBA00022737"/>
    </source>
</evidence>
<dbReference type="InterPro" id="IPR011004">
    <property type="entry name" value="Trimer_LpxA-like_sf"/>
</dbReference>
<dbReference type="InterPro" id="IPR018357">
    <property type="entry name" value="Hexapep_transf_CS"/>
</dbReference>
<name>A0A7W3TGN8_9ACTN</name>
<dbReference type="GO" id="GO:0008374">
    <property type="term" value="F:O-acyltransferase activity"/>
    <property type="evidence" value="ECO:0007669"/>
    <property type="project" value="TreeGrafter"/>
</dbReference>
<comment type="similarity">
    <text evidence="1">Belongs to the transferase hexapeptide repeat family.</text>
</comment>
<dbReference type="PANTHER" id="PTHR23416">
    <property type="entry name" value="SIALIC ACID SYNTHASE-RELATED"/>
    <property type="match status" value="1"/>
</dbReference>
<dbReference type="GO" id="GO:0005829">
    <property type="term" value="C:cytosol"/>
    <property type="evidence" value="ECO:0007669"/>
    <property type="project" value="TreeGrafter"/>
</dbReference>
<evidence type="ECO:0000313" key="5">
    <source>
        <dbReference type="Proteomes" id="UP000538929"/>
    </source>
</evidence>
<evidence type="ECO:0000256" key="2">
    <source>
        <dbReference type="ARBA" id="ARBA00022679"/>
    </source>
</evidence>